<evidence type="ECO:0000313" key="2">
    <source>
        <dbReference type="Proteomes" id="UP000036403"/>
    </source>
</evidence>
<accession>A0A0J7KA10</accession>
<reference evidence="1 2" key="1">
    <citation type="submission" date="2015-04" db="EMBL/GenBank/DDBJ databases">
        <title>Lasius niger genome sequencing.</title>
        <authorList>
            <person name="Konorov E.A."/>
            <person name="Nikitin M.A."/>
            <person name="Kirill M.V."/>
            <person name="Chang P."/>
        </authorList>
    </citation>
    <scope>NUCLEOTIDE SEQUENCE [LARGE SCALE GENOMIC DNA]</scope>
    <source>
        <tissue evidence="1">Whole</tissue>
    </source>
</reference>
<protein>
    <submittedName>
        <fullName evidence="1">Uncharacterized protein</fullName>
    </submittedName>
</protein>
<dbReference type="PaxDb" id="67767-A0A0J7KA10"/>
<keyword evidence="2" id="KW-1185">Reference proteome</keyword>
<dbReference type="EMBL" id="LBMM01010729">
    <property type="protein sequence ID" value="KMQ87283.1"/>
    <property type="molecule type" value="Genomic_DNA"/>
</dbReference>
<organism evidence="1 2">
    <name type="scientific">Lasius niger</name>
    <name type="common">Black garden ant</name>
    <dbReference type="NCBI Taxonomy" id="67767"/>
    <lineage>
        <taxon>Eukaryota</taxon>
        <taxon>Metazoa</taxon>
        <taxon>Ecdysozoa</taxon>
        <taxon>Arthropoda</taxon>
        <taxon>Hexapoda</taxon>
        <taxon>Insecta</taxon>
        <taxon>Pterygota</taxon>
        <taxon>Neoptera</taxon>
        <taxon>Endopterygota</taxon>
        <taxon>Hymenoptera</taxon>
        <taxon>Apocrita</taxon>
        <taxon>Aculeata</taxon>
        <taxon>Formicoidea</taxon>
        <taxon>Formicidae</taxon>
        <taxon>Formicinae</taxon>
        <taxon>Lasius</taxon>
        <taxon>Lasius</taxon>
    </lineage>
</organism>
<dbReference type="Proteomes" id="UP000036403">
    <property type="component" value="Unassembled WGS sequence"/>
</dbReference>
<comment type="caution">
    <text evidence="1">The sequence shown here is derived from an EMBL/GenBank/DDBJ whole genome shotgun (WGS) entry which is preliminary data.</text>
</comment>
<evidence type="ECO:0000313" key="1">
    <source>
        <dbReference type="EMBL" id="KMQ87283.1"/>
    </source>
</evidence>
<sequence length="149" mass="17212">MLKSIEYPIEDGDDQGKIFIIERMPLFTADKWARYLIKALAEAGEKLLESVLKYPVRETTDLALILFGKMKLSDLERSFETLLRCCKVQDSVNKNYREIVSEDIEDPMTLTCLRTKALELHRDYLQASYLQLMPLNVIFGLSSKEANED</sequence>
<gene>
    <name evidence="1" type="ORF">RF55_13472</name>
</gene>
<proteinExistence type="predicted"/>
<name>A0A0J7KA10_LASNI</name>
<dbReference type="AlphaFoldDB" id="A0A0J7KA10"/>